<dbReference type="OMA" id="HICKNEI"/>
<dbReference type="PANTHER" id="PTHR33377:SF24">
    <property type="entry name" value="OS10G0134900 PROTEIN"/>
    <property type="match status" value="1"/>
</dbReference>
<evidence type="ECO:0000256" key="1">
    <source>
        <dbReference type="ARBA" id="ARBA00008894"/>
    </source>
</evidence>
<gene>
    <name evidence="7" type="primary">LOC102716160</name>
</gene>
<evidence type="ECO:0000256" key="2">
    <source>
        <dbReference type="ARBA" id="ARBA00022614"/>
    </source>
</evidence>
<dbReference type="InterPro" id="IPR027417">
    <property type="entry name" value="P-loop_NTPase"/>
</dbReference>
<name>J3N0S2_ORYBR</name>
<reference evidence="7" key="1">
    <citation type="journal article" date="2013" name="Nat. Commun.">
        <title>Whole-genome sequencing of Oryza brachyantha reveals mechanisms underlying Oryza genome evolution.</title>
        <authorList>
            <person name="Chen J."/>
            <person name="Huang Q."/>
            <person name="Gao D."/>
            <person name="Wang J."/>
            <person name="Lang Y."/>
            <person name="Liu T."/>
            <person name="Li B."/>
            <person name="Bai Z."/>
            <person name="Luis Goicoechea J."/>
            <person name="Liang C."/>
            <person name="Chen C."/>
            <person name="Zhang W."/>
            <person name="Sun S."/>
            <person name="Liao Y."/>
            <person name="Zhang X."/>
            <person name="Yang L."/>
            <person name="Song C."/>
            <person name="Wang M."/>
            <person name="Shi J."/>
            <person name="Liu G."/>
            <person name="Liu J."/>
            <person name="Zhou H."/>
            <person name="Zhou W."/>
            <person name="Yu Q."/>
            <person name="An N."/>
            <person name="Chen Y."/>
            <person name="Cai Q."/>
            <person name="Wang B."/>
            <person name="Liu B."/>
            <person name="Min J."/>
            <person name="Huang Y."/>
            <person name="Wu H."/>
            <person name="Li Z."/>
            <person name="Zhang Y."/>
            <person name="Yin Y."/>
            <person name="Song W."/>
            <person name="Jiang J."/>
            <person name="Jackson S.A."/>
            <person name="Wing R.A."/>
            <person name="Wang J."/>
            <person name="Chen M."/>
        </authorList>
    </citation>
    <scope>NUCLEOTIDE SEQUENCE [LARGE SCALE GENOMIC DNA]</scope>
    <source>
        <strain evidence="7">cv. IRGC 101232</strain>
    </source>
</reference>
<protein>
    <recommendedName>
        <fullName evidence="6">Disease resistance N-terminal domain-containing protein</fullName>
    </recommendedName>
</protein>
<reference evidence="7" key="2">
    <citation type="submission" date="2013-04" db="UniProtKB">
        <authorList>
            <consortium name="EnsemblPlants"/>
        </authorList>
    </citation>
    <scope>IDENTIFICATION</scope>
</reference>
<keyword evidence="8" id="KW-1185">Reference proteome</keyword>
<dbReference type="SUPFAM" id="SSF52540">
    <property type="entry name" value="P-loop containing nucleoside triphosphate hydrolases"/>
    <property type="match status" value="1"/>
</dbReference>
<keyword evidence="5" id="KW-0611">Plant defense</keyword>
<dbReference type="GO" id="GO:0000166">
    <property type="term" value="F:nucleotide binding"/>
    <property type="evidence" value="ECO:0007669"/>
    <property type="project" value="UniProtKB-KW"/>
</dbReference>
<evidence type="ECO:0000256" key="5">
    <source>
        <dbReference type="ARBA" id="ARBA00022821"/>
    </source>
</evidence>
<dbReference type="KEGG" id="obr:102716160"/>
<keyword evidence="4" id="KW-0547">Nucleotide-binding</keyword>
<keyword evidence="3" id="KW-0677">Repeat</keyword>
<dbReference type="InterPro" id="IPR041118">
    <property type="entry name" value="Rx_N"/>
</dbReference>
<evidence type="ECO:0000256" key="4">
    <source>
        <dbReference type="ARBA" id="ARBA00022741"/>
    </source>
</evidence>
<dbReference type="PANTHER" id="PTHR33377">
    <property type="entry name" value="OS10G0134700 PROTEIN-RELATED"/>
    <property type="match status" value="1"/>
</dbReference>
<feature type="domain" description="Disease resistance N-terminal" evidence="6">
    <location>
        <begin position="11"/>
        <end position="90"/>
    </location>
</feature>
<evidence type="ECO:0000313" key="7">
    <source>
        <dbReference type="EnsemblPlants" id="OB10G11200.1"/>
    </source>
</evidence>
<dbReference type="GO" id="GO:0006952">
    <property type="term" value="P:defense response"/>
    <property type="evidence" value="ECO:0007669"/>
    <property type="project" value="UniProtKB-KW"/>
</dbReference>
<dbReference type="OrthoDB" id="592612at2759"/>
<dbReference type="Gramene" id="OB10G11200.1">
    <property type="protein sequence ID" value="OB10G11200.1"/>
    <property type="gene ID" value="OB10G11200"/>
</dbReference>
<dbReference type="GeneID" id="102716160"/>
<dbReference type="Proteomes" id="UP000006038">
    <property type="component" value="Chromosome 10"/>
</dbReference>
<proteinExistence type="inferred from homology"/>
<organism evidence="7">
    <name type="scientific">Oryza brachyantha</name>
    <name type="common">malo sina</name>
    <dbReference type="NCBI Taxonomy" id="4533"/>
    <lineage>
        <taxon>Eukaryota</taxon>
        <taxon>Viridiplantae</taxon>
        <taxon>Streptophyta</taxon>
        <taxon>Embryophyta</taxon>
        <taxon>Tracheophyta</taxon>
        <taxon>Spermatophyta</taxon>
        <taxon>Magnoliopsida</taxon>
        <taxon>Liliopsida</taxon>
        <taxon>Poales</taxon>
        <taxon>Poaceae</taxon>
        <taxon>BOP clade</taxon>
        <taxon>Oryzoideae</taxon>
        <taxon>Oryzeae</taxon>
        <taxon>Oryzinae</taxon>
        <taxon>Oryza</taxon>
    </lineage>
</organism>
<dbReference type="Pfam" id="PF18052">
    <property type="entry name" value="Rx_N"/>
    <property type="match status" value="1"/>
</dbReference>
<dbReference type="HOGENOM" id="CLU_001090_0_0_1"/>
<accession>J3N0S2</accession>
<evidence type="ECO:0000259" key="6">
    <source>
        <dbReference type="Pfam" id="PF18052"/>
    </source>
</evidence>
<evidence type="ECO:0000256" key="3">
    <source>
        <dbReference type="ARBA" id="ARBA00022737"/>
    </source>
</evidence>
<sequence length="481" mass="55758">MELVVSAIAGDLVKRFISYLIKKYERQDNLQRNIERLQHLLLNVHMIVEEAEGRCITNSKMILQFKKILDIMYQGYHVLDIINHRTTLGSSIPEEEVSSPNTLSTTTSYVSPFHAAWSTTITHDQLQITLDSLETVVSSMTEFVFLLGGCKRLYRKPYDTYLYFDNFMFGRHVENQQVISILLQENIPPFAPSVLPIIGPSRVGKRTLVAHICKNEIVQSHFTSILYLNAEDITKMEFTTFTHRRVLFVIEFTADTDDEHWKKFYISSMHMGRGSKIIIISRIERISRFGTVRPVHLSSLSLGEYSYLFKVLAFGSTNPEEHPQLVSIANELSMLLGGSFMSANVCASTFRKNQNVHFWLHVLKKHRNMVQKNFSVFRQHPKLLFEREHQIDISMFASSSSPLRLMPRTSEEIQTKTDLSVVMLEDLVTNSVVLPKEDFELVWESRIPPYRRLVFIAAYQDVEKNFQHESSPCKKRRRLDK</sequence>
<comment type="similarity">
    <text evidence="1">Belongs to the disease resistance NB-LRR family.</text>
</comment>
<dbReference type="AlphaFoldDB" id="J3N0S2"/>
<keyword evidence="2" id="KW-0433">Leucine-rich repeat</keyword>
<evidence type="ECO:0000313" key="8">
    <source>
        <dbReference type="Proteomes" id="UP000006038"/>
    </source>
</evidence>
<dbReference type="EnsemblPlants" id="OB10G11200.1">
    <property type="protein sequence ID" value="OB10G11200.1"/>
    <property type="gene ID" value="OB10G11200"/>
</dbReference>
<dbReference type="eggNOG" id="KOG4658">
    <property type="taxonomic scope" value="Eukaryota"/>
</dbReference>